<organism evidence="1 2">
    <name type="scientific">Eumeta variegata</name>
    <name type="common">Bagworm moth</name>
    <name type="synonym">Eumeta japonica</name>
    <dbReference type="NCBI Taxonomy" id="151549"/>
    <lineage>
        <taxon>Eukaryota</taxon>
        <taxon>Metazoa</taxon>
        <taxon>Ecdysozoa</taxon>
        <taxon>Arthropoda</taxon>
        <taxon>Hexapoda</taxon>
        <taxon>Insecta</taxon>
        <taxon>Pterygota</taxon>
        <taxon>Neoptera</taxon>
        <taxon>Endopterygota</taxon>
        <taxon>Lepidoptera</taxon>
        <taxon>Glossata</taxon>
        <taxon>Ditrysia</taxon>
        <taxon>Tineoidea</taxon>
        <taxon>Psychidae</taxon>
        <taxon>Oiketicinae</taxon>
        <taxon>Eumeta</taxon>
    </lineage>
</organism>
<comment type="caution">
    <text evidence="1">The sequence shown here is derived from an EMBL/GenBank/DDBJ whole genome shotgun (WGS) entry which is preliminary data.</text>
</comment>
<keyword evidence="2" id="KW-1185">Reference proteome</keyword>
<reference evidence="1 2" key="1">
    <citation type="journal article" date="2019" name="Commun. Biol.">
        <title>The bagworm genome reveals a unique fibroin gene that provides high tensile strength.</title>
        <authorList>
            <person name="Kono N."/>
            <person name="Nakamura H."/>
            <person name="Ohtoshi R."/>
            <person name="Tomita M."/>
            <person name="Numata K."/>
            <person name="Arakawa K."/>
        </authorList>
    </citation>
    <scope>NUCLEOTIDE SEQUENCE [LARGE SCALE GENOMIC DNA]</scope>
</reference>
<name>A0A4C1USJ6_EUMVA</name>
<sequence length="82" mass="9240">MKIVRLFGLSTHSPKHRQVCPMRLGNFFESTQSRVRRTLNYIRAGPVSIDRSCVRPECGVATRRAGCVTRRRDVPTRGAAPT</sequence>
<evidence type="ECO:0000313" key="2">
    <source>
        <dbReference type="Proteomes" id="UP000299102"/>
    </source>
</evidence>
<proteinExistence type="predicted"/>
<protein>
    <submittedName>
        <fullName evidence="1">Uncharacterized protein</fullName>
    </submittedName>
</protein>
<dbReference type="Proteomes" id="UP000299102">
    <property type="component" value="Unassembled WGS sequence"/>
</dbReference>
<accession>A0A4C1USJ6</accession>
<dbReference type="AlphaFoldDB" id="A0A4C1USJ6"/>
<evidence type="ECO:0000313" key="1">
    <source>
        <dbReference type="EMBL" id="GBP29200.1"/>
    </source>
</evidence>
<dbReference type="EMBL" id="BGZK01000217">
    <property type="protein sequence ID" value="GBP29200.1"/>
    <property type="molecule type" value="Genomic_DNA"/>
</dbReference>
<gene>
    <name evidence="1" type="ORF">EVAR_20562_1</name>
</gene>